<sequence>MVYIKQEDGTQKKFACISCIKGHRSSKCEHVDRELIEIKRKGRPVTQCERCRQLRKTKQMHLKCECRLKQKTLRSIESRDSNLCLECKKLKGFCICYKGDIGKINTKNCISRTGLNDNNNNSNNNNNKRSHHLIIPIHDPSDDIDSDTPKYKSEEHTIPDKTAVLGELTNTSSEELMNKIYSAFNDKHKINQEEADQLAELSNE</sequence>
<dbReference type="PRINTS" id="PR00617">
    <property type="entry name" value="COPPERFIST"/>
</dbReference>
<feature type="compositionally biased region" description="Basic and acidic residues" evidence="8">
    <location>
        <begin position="147"/>
        <end position="159"/>
    </location>
</feature>
<keyword evidence="4" id="KW-0186">Copper</keyword>
<dbReference type="InterPro" id="IPR036395">
    <property type="entry name" value="Cu_fist_DNA-bd_dom_sf"/>
</dbReference>
<dbReference type="PANTHER" id="PTHR28088">
    <property type="entry name" value="TRANSCRIPTIONAL ACTIVATOR HAA1-RELATED"/>
    <property type="match status" value="1"/>
</dbReference>
<evidence type="ECO:0000256" key="5">
    <source>
        <dbReference type="ARBA" id="ARBA00023015"/>
    </source>
</evidence>
<keyword evidence="5" id="KW-0805">Transcription regulation</keyword>
<dbReference type="Pfam" id="PF00649">
    <property type="entry name" value="Copper-fist"/>
    <property type="match status" value="1"/>
</dbReference>
<proteinExistence type="predicted"/>
<evidence type="ECO:0000256" key="2">
    <source>
        <dbReference type="ARBA" id="ARBA00022723"/>
    </source>
</evidence>
<dbReference type="SMART" id="SM01090">
    <property type="entry name" value="Copper-fist"/>
    <property type="match status" value="1"/>
</dbReference>
<evidence type="ECO:0000256" key="1">
    <source>
        <dbReference type="ARBA" id="ARBA00004123"/>
    </source>
</evidence>
<dbReference type="AlphaFoldDB" id="A0A1X0RW84"/>
<dbReference type="Gene3D" id="3.90.430.10">
    <property type="entry name" value="Copper fist DNA-binding domain"/>
    <property type="match status" value="1"/>
</dbReference>
<feature type="region of interest" description="Disordered" evidence="8">
    <location>
        <begin position="139"/>
        <end position="159"/>
    </location>
</feature>
<keyword evidence="2" id="KW-0479">Metal-binding</keyword>
<evidence type="ECO:0000256" key="6">
    <source>
        <dbReference type="ARBA" id="ARBA00023163"/>
    </source>
</evidence>
<evidence type="ECO:0000313" key="11">
    <source>
        <dbReference type="Proteomes" id="UP000242381"/>
    </source>
</evidence>
<accession>A0A1X0RW84</accession>
<dbReference type="InterPro" id="IPR051763">
    <property type="entry name" value="Copper_Homeo_Regul"/>
</dbReference>
<dbReference type="PROSITE" id="PS50073">
    <property type="entry name" value="COPPER_FIST_2"/>
    <property type="match status" value="1"/>
</dbReference>
<dbReference type="GO" id="GO:0045944">
    <property type="term" value="P:positive regulation of transcription by RNA polymerase II"/>
    <property type="evidence" value="ECO:0007669"/>
    <property type="project" value="TreeGrafter"/>
</dbReference>
<dbReference type="GO" id="GO:0005634">
    <property type="term" value="C:nucleus"/>
    <property type="evidence" value="ECO:0007669"/>
    <property type="project" value="UniProtKB-SubCell"/>
</dbReference>
<dbReference type="InterPro" id="IPR001083">
    <property type="entry name" value="Cu_fist_DNA-bd_dom"/>
</dbReference>
<dbReference type="OMA" id="RSSKCEH"/>
<evidence type="ECO:0000256" key="8">
    <source>
        <dbReference type="SAM" id="MobiDB-lite"/>
    </source>
</evidence>
<evidence type="ECO:0000256" key="4">
    <source>
        <dbReference type="ARBA" id="ARBA00023008"/>
    </source>
</evidence>
<keyword evidence="6" id="KW-0804">Transcription</keyword>
<dbReference type="SMART" id="SM00412">
    <property type="entry name" value="Cu_FIST"/>
    <property type="match status" value="1"/>
</dbReference>
<dbReference type="FunFam" id="3.90.430.10:FF:000001">
    <property type="entry name" value="Copper fist DNA-binding protein"/>
    <property type="match status" value="1"/>
</dbReference>
<evidence type="ECO:0000259" key="9">
    <source>
        <dbReference type="PROSITE" id="PS50073"/>
    </source>
</evidence>
<dbReference type="GO" id="GO:0005507">
    <property type="term" value="F:copper ion binding"/>
    <property type="evidence" value="ECO:0007669"/>
    <property type="project" value="InterPro"/>
</dbReference>
<dbReference type="PANTHER" id="PTHR28088:SF5">
    <property type="entry name" value="TRANSCRIPTIONAL ACTIVATOR HAA1-RELATED"/>
    <property type="match status" value="1"/>
</dbReference>
<dbReference type="GO" id="GO:0006878">
    <property type="term" value="P:intracellular copper ion homeostasis"/>
    <property type="evidence" value="ECO:0007669"/>
    <property type="project" value="TreeGrafter"/>
</dbReference>
<name>A0A1X0RW84_RHIZD</name>
<reference evidence="10 11" key="1">
    <citation type="journal article" date="2016" name="Proc. Natl. Acad. Sci. U.S.A.">
        <title>Lipid metabolic changes in an early divergent fungus govern the establishment of a mutualistic symbiosis with endobacteria.</title>
        <authorList>
            <person name="Lastovetsky O.A."/>
            <person name="Gaspar M.L."/>
            <person name="Mondo S.J."/>
            <person name="LaButti K.M."/>
            <person name="Sandor L."/>
            <person name="Grigoriev I.V."/>
            <person name="Henry S.A."/>
            <person name="Pawlowska T.E."/>
        </authorList>
    </citation>
    <scope>NUCLEOTIDE SEQUENCE [LARGE SCALE GENOMIC DNA]</scope>
    <source>
        <strain evidence="10 11">ATCC 11559</strain>
    </source>
</reference>
<dbReference type="VEuPathDB" id="FungiDB:BCV72DRAFT_172657"/>
<evidence type="ECO:0000313" key="10">
    <source>
        <dbReference type="EMBL" id="ORE16168.1"/>
    </source>
</evidence>
<dbReference type="GO" id="GO:0000978">
    <property type="term" value="F:RNA polymerase II cis-regulatory region sequence-specific DNA binding"/>
    <property type="evidence" value="ECO:0007669"/>
    <property type="project" value="TreeGrafter"/>
</dbReference>
<evidence type="ECO:0000256" key="3">
    <source>
        <dbReference type="ARBA" id="ARBA00022833"/>
    </source>
</evidence>
<feature type="domain" description="Copper-fist" evidence="9">
    <location>
        <begin position="13"/>
        <end position="45"/>
    </location>
</feature>
<dbReference type="SUPFAM" id="SSF57879">
    <property type="entry name" value="Zinc domain conserved in yeast copper-regulated transcription factors"/>
    <property type="match status" value="1"/>
</dbReference>
<protein>
    <submittedName>
        <fullName evidence="10">Copper-fist-domain-containing protein</fullName>
    </submittedName>
</protein>
<dbReference type="EMBL" id="KV921395">
    <property type="protein sequence ID" value="ORE16168.1"/>
    <property type="molecule type" value="Genomic_DNA"/>
</dbReference>
<organism evidence="10 11">
    <name type="scientific">Rhizopus microsporus</name>
    <dbReference type="NCBI Taxonomy" id="58291"/>
    <lineage>
        <taxon>Eukaryota</taxon>
        <taxon>Fungi</taxon>
        <taxon>Fungi incertae sedis</taxon>
        <taxon>Mucoromycota</taxon>
        <taxon>Mucoromycotina</taxon>
        <taxon>Mucoromycetes</taxon>
        <taxon>Mucorales</taxon>
        <taxon>Mucorineae</taxon>
        <taxon>Rhizopodaceae</taxon>
        <taxon>Rhizopus</taxon>
    </lineage>
</organism>
<keyword evidence="7" id="KW-0539">Nucleus</keyword>
<dbReference type="GO" id="GO:0000981">
    <property type="term" value="F:DNA-binding transcription factor activity, RNA polymerase II-specific"/>
    <property type="evidence" value="ECO:0007669"/>
    <property type="project" value="TreeGrafter"/>
</dbReference>
<dbReference type="GO" id="GO:0006879">
    <property type="term" value="P:intracellular iron ion homeostasis"/>
    <property type="evidence" value="ECO:0007669"/>
    <property type="project" value="TreeGrafter"/>
</dbReference>
<comment type="subcellular location">
    <subcellularLocation>
        <location evidence="1">Nucleus</location>
    </subcellularLocation>
</comment>
<evidence type="ECO:0000256" key="7">
    <source>
        <dbReference type="ARBA" id="ARBA00023242"/>
    </source>
</evidence>
<gene>
    <name evidence="10" type="ORF">BCV71DRAFT_236906</name>
</gene>
<dbReference type="Proteomes" id="UP000242381">
    <property type="component" value="Unassembled WGS sequence"/>
</dbReference>
<keyword evidence="3" id="KW-0862">Zinc</keyword>